<comment type="caution">
    <text evidence="2">The sequence shown here is derived from an EMBL/GenBank/DDBJ whole genome shotgun (WGS) entry which is preliminary data.</text>
</comment>
<accession>A0AAV5QGJ5</accession>
<proteinExistence type="predicted"/>
<keyword evidence="1" id="KW-1133">Transmembrane helix</keyword>
<dbReference type="GeneID" id="90071828"/>
<organism evidence="2 3">
    <name type="scientific">Saccharomycopsis crataegensis</name>
    <dbReference type="NCBI Taxonomy" id="43959"/>
    <lineage>
        <taxon>Eukaryota</taxon>
        <taxon>Fungi</taxon>
        <taxon>Dikarya</taxon>
        <taxon>Ascomycota</taxon>
        <taxon>Saccharomycotina</taxon>
        <taxon>Saccharomycetes</taxon>
        <taxon>Saccharomycopsidaceae</taxon>
        <taxon>Saccharomycopsis</taxon>
    </lineage>
</organism>
<evidence type="ECO:0000313" key="2">
    <source>
        <dbReference type="EMBL" id="GMM33849.1"/>
    </source>
</evidence>
<sequence length="112" mass="12937">MAIDEKESHAALLAEIEREDNNDDLELQESQSSKKLKQQHVWRMRKILLLVILFFNMMGFIKLTELSNSRRQSMVIELERTGAGCHHEQMEMTMMILNEEISDGSVGIDGDE</sequence>
<gene>
    <name evidence="2" type="ORF">DASC09_011740</name>
</gene>
<dbReference type="RefSeq" id="XP_064850849.1">
    <property type="nucleotide sequence ID" value="XM_064994777.1"/>
</dbReference>
<keyword evidence="1" id="KW-0472">Membrane</keyword>
<dbReference type="EMBL" id="BTFZ01000002">
    <property type="protein sequence ID" value="GMM33849.1"/>
    <property type="molecule type" value="Genomic_DNA"/>
</dbReference>
<dbReference type="AlphaFoldDB" id="A0AAV5QGJ5"/>
<name>A0AAV5QGJ5_9ASCO</name>
<keyword evidence="1" id="KW-0812">Transmembrane</keyword>
<evidence type="ECO:0000256" key="1">
    <source>
        <dbReference type="SAM" id="Phobius"/>
    </source>
</evidence>
<protein>
    <submittedName>
        <fullName evidence="2">Uncharacterized protein</fullName>
    </submittedName>
</protein>
<reference evidence="2 3" key="1">
    <citation type="journal article" date="2023" name="Elife">
        <title>Identification of key yeast species and microbe-microbe interactions impacting larval growth of Drosophila in the wild.</title>
        <authorList>
            <person name="Mure A."/>
            <person name="Sugiura Y."/>
            <person name="Maeda R."/>
            <person name="Honda K."/>
            <person name="Sakurai N."/>
            <person name="Takahashi Y."/>
            <person name="Watada M."/>
            <person name="Katoh T."/>
            <person name="Gotoh A."/>
            <person name="Gotoh Y."/>
            <person name="Taniguchi I."/>
            <person name="Nakamura K."/>
            <person name="Hayashi T."/>
            <person name="Katayama T."/>
            <person name="Uemura T."/>
            <person name="Hattori Y."/>
        </authorList>
    </citation>
    <scope>NUCLEOTIDE SEQUENCE [LARGE SCALE GENOMIC DNA]</scope>
    <source>
        <strain evidence="2 3">SC-9</strain>
    </source>
</reference>
<dbReference type="Proteomes" id="UP001360560">
    <property type="component" value="Unassembled WGS sequence"/>
</dbReference>
<feature type="transmembrane region" description="Helical" evidence="1">
    <location>
        <begin position="47"/>
        <end position="64"/>
    </location>
</feature>
<evidence type="ECO:0000313" key="3">
    <source>
        <dbReference type="Proteomes" id="UP001360560"/>
    </source>
</evidence>
<keyword evidence="3" id="KW-1185">Reference proteome</keyword>